<proteinExistence type="predicted"/>
<dbReference type="AlphaFoldDB" id="A0A0D0C7G8"/>
<dbReference type="OrthoDB" id="2958007at2759"/>
<sequence>MLVTLGMVWRVLNFIFFHFHSMTSTLYASKSQPLILTKTASYQDLISYFLVSTSTLLIYDYCLTLDLECKLLWSQPLKWFNVLYLVQRYLPLIDTVVLLNIGIFSSSHSQTYCNDVLHFSIWLHIAGMGLSEGNVSLDSILITLSYCPQSYSITPNMGRI</sequence>
<evidence type="ECO:0000259" key="1">
    <source>
        <dbReference type="Pfam" id="PF20151"/>
    </source>
</evidence>
<name>A0A0D0C7G8_9AGAR</name>
<dbReference type="InterPro" id="IPR045340">
    <property type="entry name" value="DUF6533"/>
</dbReference>
<dbReference type="Pfam" id="PF20151">
    <property type="entry name" value="DUF6533"/>
    <property type="match status" value="1"/>
</dbReference>
<feature type="domain" description="DUF6533" evidence="1">
    <location>
        <begin position="48"/>
        <end position="93"/>
    </location>
</feature>
<dbReference type="EMBL" id="KN834762">
    <property type="protein sequence ID" value="KIK64126.1"/>
    <property type="molecule type" value="Genomic_DNA"/>
</dbReference>
<organism evidence="2 3">
    <name type="scientific">Collybiopsis luxurians FD-317 M1</name>
    <dbReference type="NCBI Taxonomy" id="944289"/>
    <lineage>
        <taxon>Eukaryota</taxon>
        <taxon>Fungi</taxon>
        <taxon>Dikarya</taxon>
        <taxon>Basidiomycota</taxon>
        <taxon>Agaricomycotina</taxon>
        <taxon>Agaricomycetes</taxon>
        <taxon>Agaricomycetidae</taxon>
        <taxon>Agaricales</taxon>
        <taxon>Marasmiineae</taxon>
        <taxon>Omphalotaceae</taxon>
        <taxon>Collybiopsis</taxon>
        <taxon>Collybiopsis luxurians</taxon>
    </lineage>
</organism>
<dbReference type="HOGENOM" id="CLU_1652333_0_0_1"/>
<reference evidence="2 3" key="1">
    <citation type="submission" date="2014-04" db="EMBL/GenBank/DDBJ databases">
        <title>Evolutionary Origins and Diversification of the Mycorrhizal Mutualists.</title>
        <authorList>
            <consortium name="DOE Joint Genome Institute"/>
            <consortium name="Mycorrhizal Genomics Consortium"/>
            <person name="Kohler A."/>
            <person name="Kuo A."/>
            <person name="Nagy L.G."/>
            <person name="Floudas D."/>
            <person name="Copeland A."/>
            <person name="Barry K.W."/>
            <person name="Cichocki N."/>
            <person name="Veneault-Fourrey C."/>
            <person name="LaButti K."/>
            <person name="Lindquist E.A."/>
            <person name="Lipzen A."/>
            <person name="Lundell T."/>
            <person name="Morin E."/>
            <person name="Murat C."/>
            <person name="Riley R."/>
            <person name="Ohm R."/>
            <person name="Sun H."/>
            <person name="Tunlid A."/>
            <person name="Henrissat B."/>
            <person name="Grigoriev I.V."/>
            <person name="Hibbett D.S."/>
            <person name="Martin F."/>
        </authorList>
    </citation>
    <scope>NUCLEOTIDE SEQUENCE [LARGE SCALE GENOMIC DNA]</scope>
    <source>
        <strain evidence="2 3">FD-317 M1</strain>
    </source>
</reference>
<dbReference type="Proteomes" id="UP000053593">
    <property type="component" value="Unassembled WGS sequence"/>
</dbReference>
<evidence type="ECO:0000313" key="2">
    <source>
        <dbReference type="EMBL" id="KIK64126.1"/>
    </source>
</evidence>
<keyword evidence="3" id="KW-1185">Reference proteome</keyword>
<accession>A0A0D0C7G8</accession>
<evidence type="ECO:0000313" key="3">
    <source>
        <dbReference type="Proteomes" id="UP000053593"/>
    </source>
</evidence>
<protein>
    <submittedName>
        <fullName evidence="2">Unplaced genomic scaffold GYMLUscaffold_14, whole genome shotgun sequence</fullName>
    </submittedName>
</protein>
<gene>
    <name evidence="2" type="ORF">GYMLUDRAFT_432988</name>
</gene>